<dbReference type="SUPFAM" id="SSF52309">
    <property type="entry name" value="N-(deoxy)ribosyltransferase-like"/>
    <property type="match status" value="1"/>
</dbReference>
<feature type="transmembrane region" description="Helical" evidence="2">
    <location>
        <begin position="40"/>
        <end position="58"/>
    </location>
</feature>
<feature type="compositionally biased region" description="Low complexity" evidence="1">
    <location>
        <begin position="127"/>
        <end position="140"/>
    </location>
</feature>
<evidence type="ECO:0000256" key="2">
    <source>
        <dbReference type="SAM" id="Phobius"/>
    </source>
</evidence>
<organism evidence="3 4">
    <name type="scientific">Pendulispora albinea</name>
    <dbReference type="NCBI Taxonomy" id="2741071"/>
    <lineage>
        <taxon>Bacteria</taxon>
        <taxon>Pseudomonadati</taxon>
        <taxon>Myxococcota</taxon>
        <taxon>Myxococcia</taxon>
        <taxon>Myxococcales</taxon>
        <taxon>Sorangiineae</taxon>
        <taxon>Pendulisporaceae</taxon>
        <taxon>Pendulispora</taxon>
    </lineage>
</organism>
<keyword evidence="2" id="KW-0812">Transmembrane</keyword>
<sequence length="257" mass="26699">MKRESLTNTTPTFSRTYRASALAGWRALLHDRRGVSTVEYALLLVAILLLVAMGFRALGGVTGKSATNATAVLMGGNAPPPGNGVGTPGTGNGQPGNGTGTTDPGGRTDPPGPNDVPRDPGNPPGTNPTTNNPVVTDPNTAVFWSGNTDGVGGAQVSSDIAGGYGAVTLGDVLKQRGIPTPADDDWSPAAQKFWTDKSREFAEGASGTVRVVLGENRRPGNIWDTVEMPTLKNNPNVTQIIAIDPKTKKETVIYTRP</sequence>
<proteinExistence type="predicted"/>
<accession>A0ABZ2LX83</accession>
<keyword evidence="2" id="KW-1133">Transmembrane helix</keyword>
<keyword evidence="4" id="KW-1185">Reference proteome</keyword>
<evidence type="ECO:0000313" key="4">
    <source>
        <dbReference type="Proteomes" id="UP001370348"/>
    </source>
</evidence>
<dbReference type="RefSeq" id="WP_394825179.1">
    <property type="nucleotide sequence ID" value="NZ_CP089984.1"/>
</dbReference>
<feature type="compositionally biased region" description="Pro residues" evidence="1">
    <location>
        <begin position="110"/>
        <end position="126"/>
    </location>
</feature>
<name>A0ABZ2LX83_9BACT</name>
<evidence type="ECO:0000313" key="3">
    <source>
        <dbReference type="EMBL" id="WXB15548.1"/>
    </source>
</evidence>
<evidence type="ECO:0008006" key="5">
    <source>
        <dbReference type="Google" id="ProtNLM"/>
    </source>
</evidence>
<feature type="compositionally biased region" description="Low complexity" evidence="1">
    <location>
        <begin position="100"/>
        <end position="109"/>
    </location>
</feature>
<protein>
    <recommendedName>
        <fullName evidence="5">Flp pilus assembly protein TadG</fullName>
    </recommendedName>
</protein>
<gene>
    <name evidence="3" type="ORF">LZC94_47980</name>
</gene>
<feature type="compositionally biased region" description="Gly residues" evidence="1">
    <location>
        <begin position="83"/>
        <end position="99"/>
    </location>
</feature>
<evidence type="ECO:0000256" key="1">
    <source>
        <dbReference type="SAM" id="MobiDB-lite"/>
    </source>
</evidence>
<keyword evidence="2" id="KW-0472">Membrane</keyword>
<reference evidence="3 4" key="1">
    <citation type="submission" date="2021-12" db="EMBL/GenBank/DDBJ databases">
        <title>Discovery of the Pendulisporaceae a myxobacterial family with distinct sporulation behavior and unique specialized metabolism.</title>
        <authorList>
            <person name="Garcia R."/>
            <person name="Popoff A."/>
            <person name="Bader C.D."/>
            <person name="Loehr J."/>
            <person name="Walesch S."/>
            <person name="Walt C."/>
            <person name="Boldt J."/>
            <person name="Bunk B."/>
            <person name="Haeckl F.J.F.P.J."/>
            <person name="Gunesch A.P."/>
            <person name="Birkelbach J."/>
            <person name="Nuebel U."/>
            <person name="Pietschmann T."/>
            <person name="Bach T."/>
            <person name="Mueller R."/>
        </authorList>
    </citation>
    <scope>NUCLEOTIDE SEQUENCE [LARGE SCALE GENOMIC DNA]</scope>
    <source>
        <strain evidence="3 4">MSr11954</strain>
    </source>
</reference>
<dbReference type="Proteomes" id="UP001370348">
    <property type="component" value="Chromosome"/>
</dbReference>
<dbReference type="EMBL" id="CP089984">
    <property type="protein sequence ID" value="WXB15548.1"/>
    <property type="molecule type" value="Genomic_DNA"/>
</dbReference>
<feature type="region of interest" description="Disordered" evidence="1">
    <location>
        <begin position="72"/>
        <end position="146"/>
    </location>
</feature>